<dbReference type="Pfam" id="PF00990">
    <property type="entry name" value="GGDEF"/>
    <property type="match status" value="1"/>
</dbReference>
<evidence type="ECO:0000313" key="6">
    <source>
        <dbReference type="Proteomes" id="UP000294829"/>
    </source>
</evidence>
<evidence type="ECO:0000313" key="5">
    <source>
        <dbReference type="EMBL" id="TDK65321.1"/>
    </source>
</evidence>
<dbReference type="InterPro" id="IPR029787">
    <property type="entry name" value="Nucleotide_cyclase"/>
</dbReference>
<gene>
    <name evidence="5" type="ORF">E2I14_12935</name>
</gene>
<comment type="catalytic activity">
    <reaction evidence="2">
        <text>2 GTP = 3',3'-c-di-GMP + 2 diphosphate</text>
        <dbReference type="Rhea" id="RHEA:24898"/>
        <dbReference type="ChEBI" id="CHEBI:33019"/>
        <dbReference type="ChEBI" id="CHEBI:37565"/>
        <dbReference type="ChEBI" id="CHEBI:58805"/>
        <dbReference type="EC" id="2.7.7.65"/>
    </reaction>
</comment>
<dbReference type="PANTHER" id="PTHR45138">
    <property type="entry name" value="REGULATORY COMPONENTS OF SENSORY TRANSDUCTION SYSTEM"/>
    <property type="match status" value="1"/>
</dbReference>
<comment type="caution">
    <text evidence="5">The sequence shown here is derived from an EMBL/GenBank/DDBJ whole genome shotgun (WGS) entry which is preliminary data.</text>
</comment>
<name>A0A4R5W074_9BURK</name>
<dbReference type="EC" id="2.7.7.65" evidence="1"/>
<dbReference type="InterPro" id="IPR043128">
    <property type="entry name" value="Rev_trsase/Diguanyl_cyclase"/>
</dbReference>
<dbReference type="GO" id="GO:0052621">
    <property type="term" value="F:diguanylate cyclase activity"/>
    <property type="evidence" value="ECO:0007669"/>
    <property type="project" value="UniProtKB-EC"/>
</dbReference>
<dbReference type="RefSeq" id="WP_133329167.1">
    <property type="nucleotide sequence ID" value="NZ_SMYL01000006.1"/>
</dbReference>
<dbReference type="Proteomes" id="UP000294829">
    <property type="component" value="Unassembled WGS sequence"/>
</dbReference>
<dbReference type="Gene3D" id="1.25.40.10">
    <property type="entry name" value="Tetratricopeptide repeat domain"/>
    <property type="match status" value="2"/>
</dbReference>
<reference evidence="5 6" key="1">
    <citation type="submission" date="2019-03" db="EMBL/GenBank/DDBJ databases">
        <title>Sapientia aquatica gen. nov., sp. nov., isolated from a crater lake.</title>
        <authorList>
            <person name="Felfoldi T."/>
            <person name="Szabo A."/>
            <person name="Toth E."/>
            <person name="Schumann P."/>
            <person name="Keki Z."/>
            <person name="Marialigeti K."/>
            <person name="Mathe I."/>
        </authorList>
    </citation>
    <scope>NUCLEOTIDE SEQUENCE [LARGE SCALE GENOMIC DNA]</scope>
    <source>
        <strain evidence="5 6">SA-152</strain>
    </source>
</reference>
<accession>A0A4R5W074</accession>
<dbReference type="SUPFAM" id="SSF48452">
    <property type="entry name" value="TPR-like"/>
    <property type="match status" value="1"/>
</dbReference>
<protein>
    <recommendedName>
        <fullName evidence="1">diguanylate cyclase</fullName>
        <ecNumber evidence="1">2.7.7.65</ecNumber>
    </recommendedName>
</protein>
<dbReference type="InterPro" id="IPR000160">
    <property type="entry name" value="GGDEF_dom"/>
</dbReference>
<evidence type="ECO:0000256" key="1">
    <source>
        <dbReference type="ARBA" id="ARBA00012528"/>
    </source>
</evidence>
<evidence type="ECO:0000256" key="2">
    <source>
        <dbReference type="ARBA" id="ARBA00034247"/>
    </source>
</evidence>
<feature type="domain" description="GGDEF" evidence="4">
    <location>
        <begin position="523"/>
        <end position="661"/>
    </location>
</feature>
<dbReference type="SUPFAM" id="SSF55073">
    <property type="entry name" value="Nucleotide cyclase"/>
    <property type="match status" value="1"/>
</dbReference>
<organism evidence="5 6">
    <name type="scientific">Sapientia aquatica</name>
    <dbReference type="NCBI Taxonomy" id="1549640"/>
    <lineage>
        <taxon>Bacteria</taxon>
        <taxon>Pseudomonadati</taxon>
        <taxon>Pseudomonadota</taxon>
        <taxon>Betaproteobacteria</taxon>
        <taxon>Burkholderiales</taxon>
        <taxon>Oxalobacteraceae</taxon>
        <taxon>Sapientia</taxon>
    </lineage>
</organism>
<keyword evidence="3" id="KW-1133">Transmembrane helix</keyword>
<dbReference type="SMART" id="SM00028">
    <property type="entry name" value="TPR"/>
    <property type="match status" value="5"/>
</dbReference>
<dbReference type="OrthoDB" id="9813903at2"/>
<dbReference type="PROSITE" id="PS50887">
    <property type="entry name" value="GGDEF"/>
    <property type="match status" value="1"/>
</dbReference>
<dbReference type="SMART" id="SM00267">
    <property type="entry name" value="GGDEF"/>
    <property type="match status" value="1"/>
</dbReference>
<keyword evidence="3" id="KW-0812">Transmembrane</keyword>
<dbReference type="FunFam" id="3.30.70.270:FF:000001">
    <property type="entry name" value="Diguanylate cyclase domain protein"/>
    <property type="match status" value="1"/>
</dbReference>
<dbReference type="EMBL" id="SMYL01000006">
    <property type="protein sequence ID" value="TDK65321.1"/>
    <property type="molecule type" value="Genomic_DNA"/>
</dbReference>
<keyword evidence="3" id="KW-0472">Membrane</keyword>
<feature type="transmembrane region" description="Helical" evidence="3">
    <location>
        <begin position="447"/>
        <end position="467"/>
    </location>
</feature>
<dbReference type="GO" id="GO:0005886">
    <property type="term" value="C:plasma membrane"/>
    <property type="evidence" value="ECO:0007669"/>
    <property type="project" value="TreeGrafter"/>
</dbReference>
<dbReference type="Pfam" id="PF13424">
    <property type="entry name" value="TPR_12"/>
    <property type="match status" value="1"/>
</dbReference>
<dbReference type="PANTHER" id="PTHR45138:SF9">
    <property type="entry name" value="DIGUANYLATE CYCLASE DGCM-RELATED"/>
    <property type="match status" value="1"/>
</dbReference>
<proteinExistence type="predicted"/>
<dbReference type="GO" id="GO:0043709">
    <property type="term" value="P:cell adhesion involved in single-species biofilm formation"/>
    <property type="evidence" value="ECO:0007669"/>
    <property type="project" value="TreeGrafter"/>
</dbReference>
<sequence length="703" mass="78909">MQKRALWKHCLLTCVVSGLTCVVLSNDARAYYAAVPQSQQLTRPTTLAEIYRIEELAESQKDEAIKQLNALRSRFDAQTPLSDQREALSVLIQIYLDNDQRDLARKYITELQGFGIQNHDKWATASALVYEASLYNKNGDFPDAKIRIVQALALATEVNQKSLTSRANIVASVVYKSLGEFQLALQHQLIAMDNLEEGSRHADLARANAMNSISLLYLALKDPQSGLDYNEKATTLARAMGSQSLMGMLALNRGYAYADLDRLPEAIKSYEESLVIAKKFDHKEEEAIALNNLSDAAFRMENYKLCIKYGKDTLDLSEQLNDNSLRASAYVNLGLCHMGAGEVPIGVSEVNHGMDYLRKANAKPDIEQVLGQFAQAYEKAGMYHEAYKTILEQLNLSTELFRADRDRAVSELKAKYDASQREKQIEVLQQKNQVQTVELKNKGLQRIIATLATLIAVAVAVTIFMLYRKVRKTNQNLEEANVKLAHQSTRDPLTGLLNRRAFHDTMKYRTELRERRSSENQNPPHALVILDIDHFKNINDTYGHAAGDAVLVEISNRLTHVMRDKDMLMRWGGEEFLVFLNQIPVEKIPQVVERILISVGARPIGFEQKVIPVTVSAGYISLPVGTESEIDPSWEKMLNLADSALYMAKTRGRNRAIGIETVNVMPSEFDELLQGNLENSITEGKVTIQQLAGPVQNEILTTF</sequence>
<evidence type="ECO:0000259" key="4">
    <source>
        <dbReference type="PROSITE" id="PS50887"/>
    </source>
</evidence>
<dbReference type="CDD" id="cd01949">
    <property type="entry name" value="GGDEF"/>
    <property type="match status" value="1"/>
</dbReference>
<keyword evidence="6" id="KW-1185">Reference proteome</keyword>
<dbReference type="Gene3D" id="3.30.70.270">
    <property type="match status" value="1"/>
</dbReference>
<dbReference type="InterPro" id="IPR011990">
    <property type="entry name" value="TPR-like_helical_dom_sf"/>
</dbReference>
<dbReference type="InterPro" id="IPR019734">
    <property type="entry name" value="TPR_rpt"/>
</dbReference>
<dbReference type="NCBIfam" id="TIGR00254">
    <property type="entry name" value="GGDEF"/>
    <property type="match status" value="1"/>
</dbReference>
<dbReference type="InterPro" id="IPR050469">
    <property type="entry name" value="Diguanylate_Cyclase"/>
</dbReference>
<evidence type="ECO:0000256" key="3">
    <source>
        <dbReference type="SAM" id="Phobius"/>
    </source>
</evidence>
<dbReference type="GO" id="GO:1902201">
    <property type="term" value="P:negative regulation of bacterial-type flagellum-dependent cell motility"/>
    <property type="evidence" value="ECO:0007669"/>
    <property type="project" value="TreeGrafter"/>
</dbReference>
<dbReference type="AlphaFoldDB" id="A0A4R5W074"/>